<sequence>SWPSSTIRLLSRATIRLASSSRSFAPTNPTRPPRLTWTFRQLLLISAHSPVTRT</sequence>
<protein>
    <submittedName>
        <fullName evidence="1">Uncharacterized protein</fullName>
    </submittedName>
</protein>
<dbReference type="EMBL" id="JAAAIL010005052">
    <property type="protein sequence ID" value="KAG0247064.1"/>
    <property type="molecule type" value="Genomic_DNA"/>
</dbReference>
<dbReference type="AlphaFoldDB" id="A0AAD4D177"/>
<feature type="non-terminal residue" evidence="1">
    <location>
        <position position="54"/>
    </location>
</feature>
<organism evidence="1 2">
    <name type="scientific">Linnemannia exigua</name>
    <dbReference type="NCBI Taxonomy" id="604196"/>
    <lineage>
        <taxon>Eukaryota</taxon>
        <taxon>Fungi</taxon>
        <taxon>Fungi incertae sedis</taxon>
        <taxon>Mucoromycota</taxon>
        <taxon>Mortierellomycotina</taxon>
        <taxon>Mortierellomycetes</taxon>
        <taxon>Mortierellales</taxon>
        <taxon>Mortierellaceae</taxon>
        <taxon>Linnemannia</taxon>
    </lineage>
</organism>
<reference evidence="1" key="1">
    <citation type="journal article" date="2020" name="Fungal Divers.">
        <title>Resolving the Mortierellaceae phylogeny through synthesis of multi-gene phylogenetics and phylogenomics.</title>
        <authorList>
            <person name="Vandepol N."/>
            <person name="Liber J."/>
            <person name="Desiro A."/>
            <person name="Na H."/>
            <person name="Kennedy M."/>
            <person name="Barry K."/>
            <person name="Grigoriev I.V."/>
            <person name="Miller A.N."/>
            <person name="O'Donnell K."/>
            <person name="Stajich J.E."/>
            <person name="Bonito G."/>
        </authorList>
    </citation>
    <scope>NUCLEOTIDE SEQUENCE</scope>
    <source>
        <strain evidence="1">NRRL 28262</strain>
    </source>
</reference>
<name>A0AAD4D177_9FUNG</name>
<feature type="non-terminal residue" evidence="1">
    <location>
        <position position="1"/>
    </location>
</feature>
<accession>A0AAD4D177</accession>
<evidence type="ECO:0000313" key="1">
    <source>
        <dbReference type="EMBL" id="KAG0247064.1"/>
    </source>
</evidence>
<evidence type="ECO:0000313" key="2">
    <source>
        <dbReference type="Proteomes" id="UP001194580"/>
    </source>
</evidence>
<proteinExistence type="predicted"/>
<keyword evidence="2" id="KW-1185">Reference proteome</keyword>
<gene>
    <name evidence="1" type="ORF">BGZ95_009059</name>
</gene>
<comment type="caution">
    <text evidence="1">The sequence shown here is derived from an EMBL/GenBank/DDBJ whole genome shotgun (WGS) entry which is preliminary data.</text>
</comment>
<dbReference type="Proteomes" id="UP001194580">
    <property type="component" value="Unassembled WGS sequence"/>
</dbReference>